<dbReference type="PANTHER" id="PTHR43014:SF2">
    <property type="entry name" value="MERCURIC REDUCTASE"/>
    <property type="match status" value="1"/>
</dbReference>
<comment type="cofactor">
    <cofactor evidence="1">
        <name>FAD</name>
        <dbReference type="ChEBI" id="CHEBI:57692"/>
    </cofactor>
</comment>
<evidence type="ECO:0000256" key="1">
    <source>
        <dbReference type="ARBA" id="ARBA00001974"/>
    </source>
</evidence>
<gene>
    <name evidence="10" type="ORF">MNBD_GAMMA10-1149</name>
</gene>
<dbReference type="InterPro" id="IPR012999">
    <property type="entry name" value="Pyr_OxRdtase_I_AS"/>
</dbReference>
<evidence type="ECO:0000256" key="5">
    <source>
        <dbReference type="ARBA" id="ARBA00022857"/>
    </source>
</evidence>
<keyword evidence="5" id="KW-0521">NADP</keyword>
<dbReference type="Pfam" id="PF07992">
    <property type="entry name" value="Pyr_redox_2"/>
    <property type="match status" value="1"/>
</dbReference>
<name>A0A3B0YED9_9ZZZZ</name>
<evidence type="ECO:0000259" key="9">
    <source>
        <dbReference type="Pfam" id="PF07992"/>
    </source>
</evidence>
<dbReference type="GO" id="GO:0050660">
    <property type="term" value="F:flavin adenine dinucleotide binding"/>
    <property type="evidence" value="ECO:0007669"/>
    <property type="project" value="TreeGrafter"/>
</dbReference>
<comment type="similarity">
    <text evidence="2">Belongs to the class-I pyridine nucleotide-disulfide oxidoreductase family.</text>
</comment>
<feature type="domain" description="FAD/NAD(P)-binding" evidence="9">
    <location>
        <begin position="9"/>
        <end position="58"/>
    </location>
</feature>
<dbReference type="InterPro" id="IPR023753">
    <property type="entry name" value="FAD/NAD-binding_dom"/>
</dbReference>
<evidence type="ECO:0000256" key="3">
    <source>
        <dbReference type="ARBA" id="ARBA00022630"/>
    </source>
</evidence>
<dbReference type="Gene3D" id="3.50.50.60">
    <property type="entry name" value="FAD/NAD(P)-binding domain"/>
    <property type="match status" value="1"/>
</dbReference>
<evidence type="ECO:0000256" key="4">
    <source>
        <dbReference type="ARBA" id="ARBA00022827"/>
    </source>
</evidence>
<evidence type="ECO:0000256" key="2">
    <source>
        <dbReference type="ARBA" id="ARBA00007532"/>
    </source>
</evidence>
<dbReference type="GO" id="GO:0016152">
    <property type="term" value="F:mercury (II) reductase (NADP+) activity"/>
    <property type="evidence" value="ECO:0007669"/>
    <property type="project" value="UniProtKB-EC"/>
</dbReference>
<dbReference type="AlphaFoldDB" id="A0A3B0YED9"/>
<dbReference type="InterPro" id="IPR036188">
    <property type="entry name" value="FAD/NAD-bd_sf"/>
</dbReference>
<evidence type="ECO:0000313" key="10">
    <source>
        <dbReference type="EMBL" id="VAW67144.1"/>
    </source>
</evidence>
<keyword evidence="3" id="KW-0285">Flavoprotein</keyword>
<accession>A0A3B0YED9</accession>
<dbReference type="PRINTS" id="PR00411">
    <property type="entry name" value="PNDRDTASEI"/>
</dbReference>
<reference evidence="10" key="1">
    <citation type="submission" date="2018-06" db="EMBL/GenBank/DDBJ databases">
        <authorList>
            <person name="Zhirakovskaya E."/>
        </authorList>
    </citation>
    <scope>NUCLEOTIDE SEQUENCE</scope>
</reference>
<evidence type="ECO:0000256" key="8">
    <source>
        <dbReference type="ARBA" id="ARBA00023284"/>
    </source>
</evidence>
<dbReference type="PROSITE" id="PS00076">
    <property type="entry name" value="PYRIDINE_REDOX_1"/>
    <property type="match status" value="1"/>
</dbReference>
<feature type="non-terminal residue" evidence="10">
    <location>
        <position position="60"/>
    </location>
</feature>
<dbReference type="SUPFAM" id="SSF51905">
    <property type="entry name" value="FAD/NAD(P)-binding domain"/>
    <property type="match status" value="1"/>
</dbReference>
<dbReference type="EC" id="1.16.1.1" evidence="10"/>
<dbReference type="GO" id="GO:0016668">
    <property type="term" value="F:oxidoreductase activity, acting on a sulfur group of donors, NAD(P) as acceptor"/>
    <property type="evidence" value="ECO:0007669"/>
    <property type="project" value="InterPro"/>
</dbReference>
<keyword evidence="4" id="KW-0274">FAD</keyword>
<keyword evidence="8" id="KW-0676">Redox-active center</keyword>
<keyword evidence="7" id="KW-1015">Disulfide bond</keyword>
<dbReference type="EMBL" id="UOFJ01000260">
    <property type="protein sequence ID" value="VAW67144.1"/>
    <property type="molecule type" value="Genomic_DNA"/>
</dbReference>
<evidence type="ECO:0000256" key="6">
    <source>
        <dbReference type="ARBA" id="ARBA00023002"/>
    </source>
</evidence>
<keyword evidence="6 10" id="KW-0560">Oxidoreductase</keyword>
<dbReference type="PROSITE" id="PS51257">
    <property type="entry name" value="PROKAR_LIPOPROTEIN"/>
    <property type="match status" value="1"/>
</dbReference>
<protein>
    <submittedName>
        <fullName evidence="10">Mercuric ion reductase</fullName>
        <ecNumber evidence="10">1.16.1.1</ecNumber>
    </submittedName>
</protein>
<evidence type="ECO:0000256" key="7">
    <source>
        <dbReference type="ARBA" id="ARBA00023157"/>
    </source>
</evidence>
<dbReference type="PANTHER" id="PTHR43014">
    <property type="entry name" value="MERCURIC REDUCTASE"/>
    <property type="match status" value="1"/>
</dbReference>
<sequence length="60" mass="5914">MSSSRPTRHIAIIGSGSAAFACAIKAAEGGARVSIIEGADVIGGCCVNVGCVPSKILIRA</sequence>
<proteinExistence type="inferred from homology"/>
<dbReference type="GO" id="GO:0003955">
    <property type="term" value="F:NAD(P)H dehydrogenase (quinone) activity"/>
    <property type="evidence" value="ECO:0007669"/>
    <property type="project" value="TreeGrafter"/>
</dbReference>
<organism evidence="10">
    <name type="scientific">hydrothermal vent metagenome</name>
    <dbReference type="NCBI Taxonomy" id="652676"/>
    <lineage>
        <taxon>unclassified sequences</taxon>
        <taxon>metagenomes</taxon>
        <taxon>ecological metagenomes</taxon>
    </lineage>
</organism>